<proteinExistence type="predicted"/>
<dbReference type="EMBL" id="JANUXY010000004">
    <property type="protein sequence ID" value="MCS4486397.1"/>
    <property type="molecule type" value="Genomic_DNA"/>
</dbReference>
<dbReference type="Proteomes" id="UP001205609">
    <property type="component" value="Unassembled WGS sequence"/>
</dbReference>
<comment type="caution">
    <text evidence="1">The sequence shown here is derived from an EMBL/GenBank/DDBJ whole genome shotgun (WGS) entry which is preliminary data.</text>
</comment>
<organism evidence="1 2">
    <name type="scientific">Staphylococcus americanisciuri</name>
    <dbReference type="NCBI Taxonomy" id="2973940"/>
    <lineage>
        <taxon>Bacteria</taxon>
        <taxon>Bacillati</taxon>
        <taxon>Bacillota</taxon>
        <taxon>Bacilli</taxon>
        <taxon>Bacillales</taxon>
        <taxon>Staphylococcaceae</taxon>
        <taxon>Staphylococcus</taxon>
    </lineage>
</organism>
<dbReference type="RefSeq" id="WP_259199708.1">
    <property type="nucleotide sequence ID" value="NZ_JANUXY010000004.1"/>
</dbReference>
<sequence>MNLINEIRKEVQTLLDSNISAYQIEKATNVSRAKIGRLRNKKNKVDDLSLATIEKLYNYQMGVEEDES</sequence>
<evidence type="ECO:0000313" key="1">
    <source>
        <dbReference type="EMBL" id="MCS4486397.1"/>
    </source>
</evidence>
<keyword evidence="2" id="KW-1185">Reference proteome</keyword>
<gene>
    <name evidence="1" type="ORF">NXS11_05740</name>
</gene>
<reference evidence="1 2" key="1">
    <citation type="journal article" date="2023" name="Int. J. Syst. Evol. Microbiol.">
        <title>Streptococcus sciuri sp. nov., Staphylococcus marylandisciuri sp. nov. and Staphylococcus americanisciuri sp. nov., isolated from faeces of eastern grey squirrel (Sciurus carolinensis).</title>
        <authorList>
            <person name="Volokhov D.V."/>
            <person name="Zagorodnyaya T.A."/>
            <person name="Furtak V.A."/>
            <person name="Nattanmai G."/>
            <person name="Randall L."/>
            <person name="Jose S."/>
            <person name="Gao Y."/>
            <person name="Eisenberg T."/>
            <person name="Delmonte P."/>
            <person name="Blom J."/>
            <person name="Mitchell K.K."/>
        </authorList>
    </citation>
    <scope>NUCLEOTIDE SEQUENCE [LARGE SCALE GENOMIC DNA]</scope>
    <source>
        <strain evidence="1 2">GRT3</strain>
    </source>
</reference>
<evidence type="ECO:0000313" key="2">
    <source>
        <dbReference type="Proteomes" id="UP001205609"/>
    </source>
</evidence>
<name>A0ABT2F1V6_9STAP</name>
<accession>A0ABT2F1V6</accession>
<protein>
    <submittedName>
        <fullName evidence="1">Helix-turn-helix transcriptional regulator</fullName>
    </submittedName>
</protein>